<dbReference type="PANTHER" id="PTHR22966">
    <property type="entry name" value="2-AMINOETHANETHIOL DIOXYGENASE"/>
    <property type="match status" value="1"/>
</dbReference>
<keyword evidence="4" id="KW-0560">Oxidoreductase</keyword>
<evidence type="ECO:0000313" key="8">
    <source>
        <dbReference type="EMBL" id="KAK9831319.1"/>
    </source>
</evidence>
<evidence type="ECO:0000256" key="5">
    <source>
        <dbReference type="ARBA" id="ARBA00023004"/>
    </source>
</evidence>
<keyword evidence="5" id="KW-0408">Iron</keyword>
<evidence type="ECO:0000256" key="6">
    <source>
        <dbReference type="ARBA" id="ARBA00024284"/>
    </source>
</evidence>
<dbReference type="EC" id="1.13.11.20" evidence="2"/>
<dbReference type="SUPFAM" id="SSF51182">
    <property type="entry name" value="RmlC-like cupins"/>
    <property type="match status" value="1"/>
</dbReference>
<protein>
    <recommendedName>
        <fullName evidence="2">cysteine dioxygenase</fullName>
        <ecNumber evidence="2">1.13.11.20</ecNumber>
    </recommendedName>
</protein>
<dbReference type="GO" id="GO:0070483">
    <property type="term" value="P:detection of hypoxia"/>
    <property type="evidence" value="ECO:0007669"/>
    <property type="project" value="UniProtKB-ARBA"/>
</dbReference>
<evidence type="ECO:0000256" key="3">
    <source>
        <dbReference type="ARBA" id="ARBA00022723"/>
    </source>
</evidence>
<proteinExistence type="inferred from homology"/>
<evidence type="ECO:0000256" key="1">
    <source>
        <dbReference type="ARBA" id="ARBA00006622"/>
    </source>
</evidence>
<evidence type="ECO:0000256" key="4">
    <source>
        <dbReference type="ARBA" id="ARBA00023002"/>
    </source>
</evidence>
<gene>
    <name evidence="8" type="ORF">WJX81_002037</name>
</gene>
<dbReference type="InterPro" id="IPR014710">
    <property type="entry name" value="RmlC-like_jellyroll"/>
</dbReference>
<dbReference type="PANTHER" id="PTHR22966:SF61">
    <property type="entry name" value="2-AMINOETHANETHIOL DIOXYGENASE"/>
    <property type="match status" value="1"/>
</dbReference>
<comment type="caution">
    <text evidence="8">The sequence shown here is derived from an EMBL/GenBank/DDBJ whole genome shotgun (WGS) entry which is preliminary data.</text>
</comment>
<dbReference type="GO" id="GO:0017172">
    <property type="term" value="F:cysteine dioxygenase activity"/>
    <property type="evidence" value="ECO:0007669"/>
    <property type="project" value="UniProtKB-EC"/>
</dbReference>
<comment type="catalytic activity">
    <reaction evidence="6">
        <text>L-cysteine + O2 = 3-sulfino-L-alanine + H(+)</text>
        <dbReference type="Rhea" id="RHEA:20441"/>
        <dbReference type="ChEBI" id="CHEBI:15378"/>
        <dbReference type="ChEBI" id="CHEBI:15379"/>
        <dbReference type="ChEBI" id="CHEBI:35235"/>
        <dbReference type="ChEBI" id="CHEBI:61085"/>
        <dbReference type="EC" id="1.13.11.20"/>
    </reaction>
    <physiologicalReaction direction="left-to-right" evidence="6">
        <dbReference type="Rhea" id="RHEA:20442"/>
    </physiologicalReaction>
</comment>
<reference evidence="8 9" key="1">
    <citation type="journal article" date="2024" name="Nat. Commun.">
        <title>Phylogenomics reveals the evolutionary origins of lichenization in chlorophyte algae.</title>
        <authorList>
            <person name="Puginier C."/>
            <person name="Libourel C."/>
            <person name="Otte J."/>
            <person name="Skaloud P."/>
            <person name="Haon M."/>
            <person name="Grisel S."/>
            <person name="Petersen M."/>
            <person name="Berrin J.G."/>
            <person name="Delaux P.M."/>
            <person name="Dal Grande F."/>
            <person name="Keller J."/>
        </authorList>
    </citation>
    <scope>NUCLEOTIDE SEQUENCE [LARGE SCALE GENOMIC DNA]</scope>
    <source>
        <strain evidence="8 9">SAG 245.80</strain>
    </source>
</reference>
<dbReference type="Pfam" id="PF07847">
    <property type="entry name" value="PCO_ADO"/>
    <property type="match status" value="1"/>
</dbReference>
<sequence length="220" mass="23877">MAGLPLSELGVRPVDDPPLQEDEPGALQRSLFSRAFSFRSNGARRQRRLVIEYLHVHEDADLSLGVFCLPRGASLPLHNHPGMTVLSRVLYGDMHVRAFDWAEPAPGGDPWAPRRATLVADRVMHAGEEPALLQASSGGNMHAFTAASSCAVLDLLAPPYDTNDPDKDCTYYRELPDSGGQPGTVLLQAHEPLNQDKIVRGPYGGAHIATKPHAARTIVH</sequence>
<comment type="similarity">
    <text evidence="1">Belongs to the cysteine dioxygenase family.</text>
</comment>
<dbReference type="GO" id="GO:0046872">
    <property type="term" value="F:metal ion binding"/>
    <property type="evidence" value="ECO:0007669"/>
    <property type="project" value="UniProtKB-KW"/>
</dbReference>
<keyword evidence="9" id="KW-1185">Reference proteome</keyword>
<keyword evidence="3" id="KW-0479">Metal-binding</keyword>
<dbReference type="Gene3D" id="2.60.120.10">
    <property type="entry name" value="Jelly Rolls"/>
    <property type="match status" value="1"/>
</dbReference>
<evidence type="ECO:0000256" key="2">
    <source>
        <dbReference type="ARBA" id="ARBA00013133"/>
    </source>
</evidence>
<dbReference type="EMBL" id="JALJOU010000047">
    <property type="protein sequence ID" value="KAK9831319.1"/>
    <property type="molecule type" value="Genomic_DNA"/>
</dbReference>
<name>A0AAW1RCA7_9CHLO</name>
<dbReference type="AlphaFoldDB" id="A0AAW1RCA7"/>
<dbReference type="InterPro" id="IPR012864">
    <property type="entry name" value="PCO/ADO"/>
</dbReference>
<dbReference type="CDD" id="cd20289">
    <property type="entry name" value="cupin_ADO"/>
    <property type="match status" value="1"/>
</dbReference>
<evidence type="ECO:0000313" key="9">
    <source>
        <dbReference type="Proteomes" id="UP001445335"/>
    </source>
</evidence>
<dbReference type="Proteomes" id="UP001445335">
    <property type="component" value="Unassembled WGS sequence"/>
</dbReference>
<feature type="region of interest" description="Disordered" evidence="7">
    <location>
        <begin position="1"/>
        <end position="24"/>
    </location>
</feature>
<accession>A0AAW1RCA7</accession>
<dbReference type="InterPro" id="IPR011051">
    <property type="entry name" value="RmlC_Cupin_sf"/>
</dbReference>
<organism evidence="8 9">
    <name type="scientific">Elliptochloris bilobata</name>
    <dbReference type="NCBI Taxonomy" id="381761"/>
    <lineage>
        <taxon>Eukaryota</taxon>
        <taxon>Viridiplantae</taxon>
        <taxon>Chlorophyta</taxon>
        <taxon>core chlorophytes</taxon>
        <taxon>Trebouxiophyceae</taxon>
        <taxon>Trebouxiophyceae incertae sedis</taxon>
        <taxon>Elliptochloris clade</taxon>
        <taxon>Elliptochloris</taxon>
    </lineage>
</organism>
<evidence type="ECO:0000256" key="7">
    <source>
        <dbReference type="SAM" id="MobiDB-lite"/>
    </source>
</evidence>